<dbReference type="Gene3D" id="3.40.50.1820">
    <property type="entry name" value="alpha/beta hydrolase"/>
    <property type="match status" value="1"/>
</dbReference>
<dbReference type="PROSITE" id="PS51257">
    <property type="entry name" value="PROKAR_LIPOPROTEIN"/>
    <property type="match status" value="1"/>
</dbReference>
<dbReference type="SUPFAM" id="SSF53474">
    <property type="entry name" value="alpha/beta-Hydrolases"/>
    <property type="match status" value="1"/>
</dbReference>
<name>A0A6J4JQE7_9PROT</name>
<dbReference type="GO" id="GO:0004622">
    <property type="term" value="F:phosphatidylcholine lysophospholipase activity"/>
    <property type="evidence" value="ECO:0007669"/>
    <property type="project" value="UniProtKB-EC"/>
</dbReference>
<reference evidence="2" key="1">
    <citation type="submission" date="2020-02" db="EMBL/GenBank/DDBJ databases">
        <authorList>
            <person name="Meier V. D."/>
        </authorList>
    </citation>
    <scope>NUCLEOTIDE SEQUENCE</scope>
    <source>
        <strain evidence="2">AVDCRST_MAG08</strain>
    </source>
</reference>
<keyword evidence="2" id="KW-0378">Hydrolase</keyword>
<gene>
    <name evidence="2" type="ORF">AVDCRST_MAG08-4075</name>
</gene>
<dbReference type="InterPro" id="IPR022742">
    <property type="entry name" value="Hydrolase_4"/>
</dbReference>
<dbReference type="Pfam" id="PF12146">
    <property type="entry name" value="Hydrolase_4"/>
    <property type="match status" value="1"/>
</dbReference>
<sequence length="236" mass="24603">MSALRGVRTGRAWIAAALLVPVLAVVACAPVVMSAGLPRVEAALAKDALVMADGARLPLRAWLPEGEPPRAVLLGLHGFGDHSGNAFDTPAPLLNARGVALYAYDQRGFGAAPHRGYWAGAPTLVSDAVAAARLVRARHPGVPLYMMGESMGVAVLLVAAASPQPLPADGYVLLAPAVRGRASMGAFAAKAMDVLSWVMPAVAFYGSSPGFAPTDNEAAMERWSRDPLTLKQFRVD</sequence>
<dbReference type="InterPro" id="IPR029058">
    <property type="entry name" value="AB_hydrolase_fold"/>
</dbReference>
<dbReference type="InterPro" id="IPR051044">
    <property type="entry name" value="MAG_DAG_Lipase"/>
</dbReference>
<dbReference type="PANTHER" id="PTHR11614">
    <property type="entry name" value="PHOSPHOLIPASE-RELATED"/>
    <property type="match status" value="1"/>
</dbReference>
<accession>A0A6J4JQE7</accession>
<dbReference type="AlphaFoldDB" id="A0A6J4JQE7"/>
<proteinExistence type="predicted"/>
<dbReference type="EC" id="3.1.1.5" evidence="2"/>
<feature type="domain" description="Serine aminopeptidase S33" evidence="1">
    <location>
        <begin position="68"/>
        <end position="235"/>
    </location>
</feature>
<organism evidence="2">
    <name type="scientific">uncultured Acetobacteraceae bacterium</name>
    <dbReference type="NCBI Taxonomy" id="169975"/>
    <lineage>
        <taxon>Bacteria</taxon>
        <taxon>Pseudomonadati</taxon>
        <taxon>Pseudomonadota</taxon>
        <taxon>Alphaproteobacteria</taxon>
        <taxon>Acetobacterales</taxon>
        <taxon>Acetobacteraceae</taxon>
        <taxon>environmental samples</taxon>
    </lineage>
</organism>
<evidence type="ECO:0000313" key="2">
    <source>
        <dbReference type="EMBL" id="CAA9284389.1"/>
    </source>
</evidence>
<evidence type="ECO:0000259" key="1">
    <source>
        <dbReference type="Pfam" id="PF12146"/>
    </source>
</evidence>
<feature type="non-terminal residue" evidence="2">
    <location>
        <position position="236"/>
    </location>
</feature>
<protein>
    <submittedName>
        <fullName evidence="2">Lysophospholipase</fullName>
        <ecNumber evidence="2">3.1.1.5</ecNumber>
    </submittedName>
</protein>
<dbReference type="EMBL" id="CADCTG010000318">
    <property type="protein sequence ID" value="CAA9284389.1"/>
    <property type="molecule type" value="Genomic_DNA"/>
</dbReference>